<sequence length="50" mass="5576">MEGYRWAQFFNANSKRCFAVALVHEGATPEEAAKHLSRSADCFDLSPKTS</sequence>
<reference evidence="1" key="1">
    <citation type="submission" date="2018-05" db="EMBL/GenBank/DDBJ databases">
        <authorList>
            <person name="Lanie J.A."/>
            <person name="Ng W.-L."/>
            <person name="Kazmierczak K.M."/>
            <person name="Andrzejewski T.M."/>
            <person name="Davidsen T.M."/>
            <person name="Wayne K.J."/>
            <person name="Tettelin H."/>
            <person name="Glass J.I."/>
            <person name="Rusch D."/>
            <person name="Podicherti R."/>
            <person name="Tsui H.-C.T."/>
            <person name="Winkler M.E."/>
        </authorList>
    </citation>
    <scope>NUCLEOTIDE SEQUENCE</scope>
</reference>
<accession>A0A382SIX0</accession>
<evidence type="ECO:0000313" key="1">
    <source>
        <dbReference type="EMBL" id="SVD09415.1"/>
    </source>
</evidence>
<protein>
    <submittedName>
        <fullName evidence="1">Uncharacterized protein</fullName>
    </submittedName>
</protein>
<name>A0A382SIX0_9ZZZZ</name>
<gene>
    <name evidence="1" type="ORF">METZ01_LOCUS362269</name>
</gene>
<dbReference type="AlphaFoldDB" id="A0A382SIX0"/>
<dbReference type="EMBL" id="UINC01129190">
    <property type="protein sequence ID" value="SVD09415.1"/>
    <property type="molecule type" value="Genomic_DNA"/>
</dbReference>
<organism evidence="1">
    <name type="scientific">marine metagenome</name>
    <dbReference type="NCBI Taxonomy" id="408172"/>
    <lineage>
        <taxon>unclassified sequences</taxon>
        <taxon>metagenomes</taxon>
        <taxon>ecological metagenomes</taxon>
    </lineage>
</organism>
<proteinExistence type="predicted"/>